<protein>
    <submittedName>
        <fullName evidence="2">Uncharacterized protein</fullName>
    </submittedName>
</protein>
<proteinExistence type="predicted"/>
<organism evidence="2 3">
    <name type="scientific">Favolaschia claudopus</name>
    <dbReference type="NCBI Taxonomy" id="2862362"/>
    <lineage>
        <taxon>Eukaryota</taxon>
        <taxon>Fungi</taxon>
        <taxon>Dikarya</taxon>
        <taxon>Basidiomycota</taxon>
        <taxon>Agaricomycotina</taxon>
        <taxon>Agaricomycetes</taxon>
        <taxon>Agaricomycetidae</taxon>
        <taxon>Agaricales</taxon>
        <taxon>Marasmiineae</taxon>
        <taxon>Mycenaceae</taxon>
        <taxon>Favolaschia</taxon>
    </lineage>
</organism>
<name>A0AAW0AG65_9AGAR</name>
<dbReference type="EMBL" id="JAWWNJ010000068">
    <property type="protein sequence ID" value="KAK7008335.1"/>
    <property type="molecule type" value="Genomic_DNA"/>
</dbReference>
<accession>A0AAW0AG65</accession>
<dbReference type="AlphaFoldDB" id="A0AAW0AG65"/>
<evidence type="ECO:0000313" key="3">
    <source>
        <dbReference type="Proteomes" id="UP001362999"/>
    </source>
</evidence>
<keyword evidence="3" id="KW-1185">Reference proteome</keyword>
<feature type="region of interest" description="Disordered" evidence="1">
    <location>
        <begin position="117"/>
        <end position="141"/>
    </location>
</feature>
<reference evidence="2 3" key="1">
    <citation type="journal article" date="2024" name="J Genomics">
        <title>Draft genome sequencing and assembly of Favolaschia claudopus CIRM-BRFM 2984 isolated from oak limbs.</title>
        <authorList>
            <person name="Navarro D."/>
            <person name="Drula E."/>
            <person name="Chaduli D."/>
            <person name="Cazenave R."/>
            <person name="Ahrendt S."/>
            <person name="Wang J."/>
            <person name="Lipzen A."/>
            <person name="Daum C."/>
            <person name="Barry K."/>
            <person name="Grigoriev I.V."/>
            <person name="Favel A."/>
            <person name="Rosso M.N."/>
            <person name="Martin F."/>
        </authorList>
    </citation>
    <scope>NUCLEOTIDE SEQUENCE [LARGE SCALE GENOMIC DNA]</scope>
    <source>
        <strain evidence="2 3">CIRM-BRFM 2984</strain>
    </source>
</reference>
<sequence length="614" mass="68170">MYFGILFQLLQIPPGVLQALSSWKNFELREQQRPHHFANRPPAMSAVFLKLELVVRCVRRGDMYIHFENFKGSERSNWNVIMSSFLLERSFVVNDANKELEGGGITIGKVWVMKEAEKETGKGSGQRQKRATYDRESELERGRWGREVRRGDVGGERDGGGEANVRKRRMPEGLSIVPRYSAWTGRRAKAGRSANTGSAGGWGTNRYGGGHVGSSVMHSETLHSGWGVGGTGTDVRRERRRRCASRWADFGVEHSGASYGGVDADSSVVGIEGEGCAAPLATEVGNGKIPSTTALMAHFKLRQAVPKPHQQLRGLPGESQYFLQKEALVITTPAAYPIESGFARRFSVWSAFRKYVEAGFRVHLNEYPRPHICGEDVNCPATLRSSDDAGLPAYQTRRAGQWAVLGVAKGILRRDGAPVNLVMCADRTAWLEAAEAYLSSDVGPMPFGGAPDYIVKRLTSDCFASHRDAHKPVEDPQDADTDFHGKPDCFNELPGETVTEILLHLFACFHIKTVLFKADRSKHCEICVRGRRSIHADTGSRTTPIKRVLVGNESTVDACLFVDRIEPRDVCDAFLGVYQRSWAYDLTSIDFSASQCWETRRKCEELLLKRTATL</sequence>
<gene>
    <name evidence="2" type="ORF">R3P38DRAFT_2791900</name>
</gene>
<evidence type="ECO:0000313" key="2">
    <source>
        <dbReference type="EMBL" id="KAK7008335.1"/>
    </source>
</evidence>
<feature type="compositionally biased region" description="Basic and acidic residues" evidence="1">
    <location>
        <begin position="131"/>
        <end position="141"/>
    </location>
</feature>
<evidence type="ECO:0000256" key="1">
    <source>
        <dbReference type="SAM" id="MobiDB-lite"/>
    </source>
</evidence>
<dbReference type="Proteomes" id="UP001362999">
    <property type="component" value="Unassembled WGS sequence"/>
</dbReference>
<comment type="caution">
    <text evidence="2">The sequence shown here is derived from an EMBL/GenBank/DDBJ whole genome shotgun (WGS) entry which is preliminary data.</text>
</comment>